<dbReference type="InterPro" id="IPR010432">
    <property type="entry name" value="RDD"/>
</dbReference>
<reference evidence="8" key="1">
    <citation type="submission" date="2024-03" db="EMBL/GenBank/DDBJ databases">
        <title>Human intestinal bacterial collection.</title>
        <authorList>
            <person name="Pauvert C."/>
            <person name="Hitch T.C.A."/>
            <person name="Clavel T."/>
        </authorList>
    </citation>
    <scope>NUCLEOTIDE SEQUENCE [LARGE SCALE GENOMIC DNA]</scope>
    <source>
        <strain evidence="8">CLA-AA-H89B</strain>
    </source>
</reference>
<dbReference type="InterPro" id="IPR006976">
    <property type="entry name" value="VanZ-like"/>
</dbReference>
<feature type="transmembrane region" description="Helical" evidence="5">
    <location>
        <begin position="197"/>
        <end position="220"/>
    </location>
</feature>
<feature type="transmembrane region" description="Helical" evidence="5">
    <location>
        <begin position="57"/>
        <end position="78"/>
    </location>
</feature>
<comment type="caution">
    <text evidence="8">The sequence shown here is derived from an EMBL/GenBank/DDBJ whole genome shotgun (WGS) entry which is preliminary data.</text>
</comment>
<evidence type="ECO:0000259" key="6">
    <source>
        <dbReference type="Pfam" id="PF04892"/>
    </source>
</evidence>
<feature type="transmembrane region" description="Helical" evidence="5">
    <location>
        <begin position="85"/>
        <end position="108"/>
    </location>
</feature>
<gene>
    <name evidence="8" type="ORF">WMO37_06765</name>
</gene>
<dbReference type="InterPro" id="IPR053150">
    <property type="entry name" value="Teicoplanin_resist-assoc"/>
</dbReference>
<evidence type="ECO:0000259" key="7">
    <source>
        <dbReference type="Pfam" id="PF06271"/>
    </source>
</evidence>
<dbReference type="PANTHER" id="PTHR36834:SF1">
    <property type="entry name" value="INTEGRAL MEMBRANE PROTEIN"/>
    <property type="match status" value="1"/>
</dbReference>
<feature type="transmembrane region" description="Helical" evidence="5">
    <location>
        <begin position="241"/>
        <end position="262"/>
    </location>
</feature>
<evidence type="ECO:0000256" key="5">
    <source>
        <dbReference type="SAM" id="Phobius"/>
    </source>
</evidence>
<proteinExistence type="predicted"/>
<feature type="transmembrane region" description="Helical" evidence="5">
    <location>
        <begin position="120"/>
        <end position="143"/>
    </location>
</feature>
<protein>
    <submittedName>
        <fullName evidence="8">VanZ family protein</fullName>
    </submittedName>
</protein>
<name>A0ABV1H4U5_9FIRM</name>
<feature type="domain" description="RDD" evidence="7">
    <location>
        <begin position="161"/>
        <end position="322"/>
    </location>
</feature>
<keyword evidence="9" id="KW-1185">Reference proteome</keyword>
<organism evidence="8 9">
    <name type="scientific">Lachnospira intestinalis</name>
    <dbReference type="NCBI Taxonomy" id="3133158"/>
    <lineage>
        <taxon>Bacteria</taxon>
        <taxon>Bacillati</taxon>
        <taxon>Bacillota</taxon>
        <taxon>Clostridia</taxon>
        <taxon>Lachnospirales</taxon>
        <taxon>Lachnospiraceae</taxon>
        <taxon>Lachnospira</taxon>
    </lineage>
</organism>
<feature type="transmembrane region" description="Helical" evidence="5">
    <location>
        <begin position="285"/>
        <end position="310"/>
    </location>
</feature>
<evidence type="ECO:0000313" key="9">
    <source>
        <dbReference type="Proteomes" id="UP001546774"/>
    </source>
</evidence>
<comment type="subcellular location">
    <subcellularLocation>
        <location evidence="1">Membrane</location>
        <topology evidence="1">Multi-pass membrane protein</topology>
    </subcellularLocation>
</comment>
<dbReference type="Pfam" id="PF06271">
    <property type="entry name" value="RDD"/>
    <property type="match status" value="1"/>
</dbReference>
<keyword evidence="4 5" id="KW-0472">Membrane</keyword>
<evidence type="ECO:0000256" key="2">
    <source>
        <dbReference type="ARBA" id="ARBA00022692"/>
    </source>
</evidence>
<evidence type="ECO:0000256" key="3">
    <source>
        <dbReference type="ARBA" id="ARBA00022989"/>
    </source>
</evidence>
<dbReference type="Proteomes" id="UP001546774">
    <property type="component" value="Unassembled WGS sequence"/>
</dbReference>
<feature type="domain" description="VanZ-like" evidence="6">
    <location>
        <begin position="20"/>
        <end position="135"/>
    </location>
</feature>
<sequence>MNSIVPSGLFIRRDSVTPESATMLLTPFDAVRRWLDGCSFVLTDFSTYKDTFTNPDFLQIVFNILLLLPFGVYLRYYFNRRWYQVLLLSFLYSLFFECTQLSGLYGIYPYPYRFFEVDDLICNTLGGMIGFWITPALLFFLPSRKRLDETAYRRGSEVSSFRRLFGLLADYTIILGVYFCVWKFTDVLQSFSHSIQLFLIPLFAFCYFTVCAILFHGTTFGKFLVSIRLERTGKKNTKKHAAAHVPVLLLLLREGILHLLLIPSPYYILLMYSALSAGPSKRTEMLLVCGASSLIAFVIFFIFNFCYCFIGKNRDLFYDRLCRIHVTSSTSGTTQTSQSSL</sequence>
<dbReference type="PANTHER" id="PTHR36834">
    <property type="entry name" value="MEMBRANE PROTEIN-RELATED"/>
    <property type="match status" value="1"/>
</dbReference>
<evidence type="ECO:0000256" key="4">
    <source>
        <dbReference type="ARBA" id="ARBA00023136"/>
    </source>
</evidence>
<keyword evidence="3 5" id="KW-1133">Transmembrane helix</keyword>
<keyword evidence="2 5" id="KW-0812">Transmembrane</keyword>
<accession>A0ABV1H4U5</accession>
<dbReference type="EMBL" id="JBBMFS010000004">
    <property type="protein sequence ID" value="MEQ2554724.1"/>
    <property type="molecule type" value="Genomic_DNA"/>
</dbReference>
<evidence type="ECO:0000256" key="1">
    <source>
        <dbReference type="ARBA" id="ARBA00004141"/>
    </source>
</evidence>
<dbReference type="Pfam" id="PF04892">
    <property type="entry name" value="VanZ"/>
    <property type="match status" value="1"/>
</dbReference>
<feature type="transmembrane region" description="Helical" evidence="5">
    <location>
        <begin position="164"/>
        <end position="185"/>
    </location>
</feature>
<evidence type="ECO:0000313" key="8">
    <source>
        <dbReference type="EMBL" id="MEQ2554724.1"/>
    </source>
</evidence>